<dbReference type="CDD" id="cd01184">
    <property type="entry name" value="INT_C_like_1"/>
    <property type="match status" value="1"/>
</dbReference>
<dbReference type="InterPro" id="IPR013762">
    <property type="entry name" value="Integrase-like_cat_sf"/>
</dbReference>
<proteinExistence type="predicted"/>
<gene>
    <name evidence="3" type="ORF">J2739_005262</name>
</gene>
<evidence type="ECO:0000313" key="3">
    <source>
        <dbReference type="EMBL" id="MDR6539466.1"/>
    </source>
</evidence>
<sequence>MAYFYRRRSGIFYARIRVPETLRGVLGSSDLRRTLNTSDYSVAARLALEVALGWKKDFQRIQAMIDAKKLTTGSPVLLTTGLISLADAADAAGLKVETLLREASARRSMLRLMADGWLGAEVPREELVNDDPRGRSLVLDVGETLSGRPLGPVFGALHLRLNSLAFVENGMFTDSLFFRDALRRSAVVAPYPGTTVPIGSLLIDKADAEAIRANLAAKVSVGMLAAHGVRSAPEPAAPNVFEASLAAVVEKASYGPAYKHKGTRTSTMLKEFYAAKPWAPATREQNERLCQMFVELMDDPPLGSIDREMIAEYRKRLMTVPSQLRAVKARNKGKTLRELIDFAAGTGLPTYDEARAGRYIMKIGEAFVWAAANDYMVRNPAANTVVKTRATVRAQDKRLPFSDAILGQIFGLEWYQTGKGQRTARGLYHRFQPLYYWLPLMGLYTGARINELSQLYLKDLVQTEAGTWFIDFNPDGEGKVDVDEQDDVPRGVTDKRLKTLNSIRIIPMHPELVRLGLPAYVQALRKLREARLFPELTHDRLKGYGKYAGQWFNERLMGRQLSIRRDSTQTFHSFRHTFLTACDRIDMPDRVRNEIAGHGRGDGQGHATYIKDRSADELAPFLSPLRFNLPPIVAFDVEEGIQSLRDAIARKQEAADRTGRRASSRQ</sequence>
<dbReference type="RefSeq" id="WP_309907177.1">
    <property type="nucleotide sequence ID" value="NZ_JAVDRF010000017.1"/>
</dbReference>
<protein>
    <submittedName>
        <fullName evidence="3">Integrase</fullName>
    </submittedName>
</protein>
<evidence type="ECO:0000259" key="2">
    <source>
        <dbReference type="Pfam" id="PF20172"/>
    </source>
</evidence>
<comment type="caution">
    <text evidence="3">The sequence shown here is derived from an EMBL/GenBank/DDBJ whole genome shotgun (WGS) entry which is preliminary data.</text>
</comment>
<reference evidence="3 4" key="1">
    <citation type="submission" date="2023-07" db="EMBL/GenBank/DDBJ databases">
        <title>Sorghum-associated microbial communities from plants grown in Nebraska, USA.</title>
        <authorList>
            <person name="Schachtman D."/>
        </authorList>
    </citation>
    <scope>NUCLEOTIDE SEQUENCE [LARGE SCALE GENOMIC DNA]</scope>
    <source>
        <strain evidence="3 4">DS1781</strain>
    </source>
</reference>
<dbReference type="SUPFAM" id="SSF56349">
    <property type="entry name" value="DNA breaking-rejoining enzymes"/>
    <property type="match status" value="1"/>
</dbReference>
<evidence type="ECO:0000256" key="1">
    <source>
        <dbReference type="ARBA" id="ARBA00023172"/>
    </source>
</evidence>
<feature type="domain" description="DUF6538" evidence="2">
    <location>
        <begin position="6"/>
        <end position="61"/>
    </location>
</feature>
<keyword evidence="4" id="KW-1185">Reference proteome</keyword>
<keyword evidence="1" id="KW-0233">DNA recombination</keyword>
<dbReference type="Pfam" id="PF20172">
    <property type="entry name" value="DUF6538"/>
    <property type="match status" value="1"/>
</dbReference>
<dbReference type="Proteomes" id="UP001184230">
    <property type="component" value="Unassembled WGS sequence"/>
</dbReference>
<name>A0ABU1NM35_9BURK</name>
<dbReference type="InterPro" id="IPR046668">
    <property type="entry name" value="DUF6538"/>
</dbReference>
<dbReference type="EMBL" id="JAVDRF010000017">
    <property type="protein sequence ID" value="MDR6539466.1"/>
    <property type="molecule type" value="Genomic_DNA"/>
</dbReference>
<evidence type="ECO:0000313" key="4">
    <source>
        <dbReference type="Proteomes" id="UP001184230"/>
    </source>
</evidence>
<organism evidence="3 4">
    <name type="scientific">Variovorax soli</name>
    <dbReference type="NCBI Taxonomy" id="376815"/>
    <lineage>
        <taxon>Bacteria</taxon>
        <taxon>Pseudomonadati</taxon>
        <taxon>Pseudomonadota</taxon>
        <taxon>Betaproteobacteria</taxon>
        <taxon>Burkholderiales</taxon>
        <taxon>Comamonadaceae</taxon>
        <taxon>Variovorax</taxon>
    </lineage>
</organism>
<dbReference type="Gene3D" id="1.10.443.10">
    <property type="entry name" value="Intergrase catalytic core"/>
    <property type="match status" value="1"/>
</dbReference>
<accession>A0ABU1NM35</accession>
<dbReference type="InterPro" id="IPR011010">
    <property type="entry name" value="DNA_brk_join_enz"/>
</dbReference>